<evidence type="ECO:0000256" key="1">
    <source>
        <dbReference type="SAM" id="MobiDB-lite"/>
    </source>
</evidence>
<feature type="compositionally biased region" description="Basic residues" evidence="1">
    <location>
        <begin position="22"/>
        <end position="32"/>
    </location>
</feature>
<accession>A0A2R3UAL2</accession>
<feature type="compositionally biased region" description="Low complexity" evidence="1">
    <location>
        <begin position="8"/>
        <end position="21"/>
    </location>
</feature>
<proteinExistence type="predicted"/>
<dbReference type="EMBL" id="MH029530">
    <property type="protein sequence ID" value="AVQ10266.1"/>
    <property type="molecule type" value="Genomic_DNA"/>
</dbReference>
<protein>
    <submittedName>
        <fullName evidence="2">Uncharacterized protein</fullName>
    </submittedName>
</protein>
<evidence type="ECO:0000313" key="2">
    <source>
        <dbReference type="EMBL" id="AVQ10266.1"/>
    </source>
</evidence>
<feature type="region of interest" description="Disordered" evidence="1">
    <location>
        <begin position="1"/>
        <end position="39"/>
    </location>
</feature>
<sequence>MKRHKMSSHASKSSFRRSGSMTHKKNMPKRIPMRGGIRL</sequence>
<name>A0A2R3UAL2_9VIRU</name>
<reference evidence="2" key="1">
    <citation type="submission" date="2018-03" db="EMBL/GenBank/DDBJ databases">
        <title>Twenty-four Novel Viral Genomes identified from the Dushanzi Mud Volcanic Sediment in Xinjiang, China.</title>
        <authorList>
            <person name="Han L."/>
        </authorList>
    </citation>
    <scope>NUCLEOTIDE SEQUENCE</scope>
</reference>
<organism evidence="2">
    <name type="scientific">Gokushovirinae environmental samples</name>
    <dbReference type="NCBI Taxonomy" id="1478972"/>
    <lineage>
        <taxon>Viruses</taxon>
        <taxon>Monodnaviria</taxon>
        <taxon>Sangervirae</taxon>
        <taxon>Phixviricota</taxon>
        <taxon>Malgrandaviricetes</taxon>
        <taxon>Petitvirales</taxon>
        <taxon>Microviridae</taxon>
        <taxon>environmental samples</taxon>
    </lineage>
</organism>